<evidence type="ECO:0000256" key="1">
    <source>
        <dbReference type="SAM" id="MobiDB-lite"/>
    </source>
</evidence>
<comment type="caution">
    <text evidence="2">The sequence shown here is derived from an EMBL/GenBank/DDBJ whole genome shotgun (WGS) entry which is preliminary data.</text>
</comment>
<gene>
    <name evidence="2" type="ORF">SNAT2548_LOCUS24960</name>
</gene>
<organism evidence="2 3">
    <name type="scientific">Symbiodinium natans</name>
    <dbReference type="NCBI Taxonomy" id="878477"/>
    <lineage>
        <taxon>Eukaryota</taxon>
        <taxon>Sar</taxon>
        <taxon>Alveolata</taxon>
        <taxon>Dinophyceae</taxon>
        <taxon>Suessiales</taxon>
        <taxon>Symbiodiniaceae</taxon>
        <taxon>Symbiodinium</taxon>
    </lineage>
</organism>
<accession>A0A812RSC2</accession>
<name>A0A812RSC2_9DINO</name>
<sequence>MGSVERSNLRGPCLGMQSMAKPPVPMAEDHPDPPPSFFGISLLKPPVPNFAEEARQKKLPSRPLIEDEDEFEAVIKFPDGDFARATSAGSSGKVTASTVDTVSSSWDSASWCRDLPPGTVIAPDRRLHEHHVRKMNRFLQDVKLAPKAFSGIIRSRRRDQ</sequence>
<protein>
    <submittedName>
        <fullName evidence="2">Uncharacterized protein</fullName>
    </submittedName>
</protein>
<keyword evidence="3" id="KW-1185">Reference proteome</keyword>
<dbReference type="EMBL" id="CAJNDS010002375">
    <property type="protein sequence ID" value="CAE7454358.1"/>
    <property type="molecule type" value="Genomic_DNA"/>
</dbReference>
<dbReference type="Proteomes" id="UP000604046">
    <property type="component" value="Unassembled WGS sequence"/>
</dbReference>
<feature type="region of interest" description="Disordered" evidence="1">
    <location>
        <begin position="1"/>
        <end position="37"/>
    </location>
</feature>
<dbReference type="AlphaFoldDB" id="A0A812RSC2"/>
<evidence type="ECO:0000313" key="2">
    <source>
        <dbReference type="EMBL" id="CAE7454358.1"/>
    </source>
</evidence>
<reference evidence="2" key="1">
    <citation type="submission" date="2021-02" db="EMBL/GenBank/DDBJ databases">
        <authorList>
            <person name="Dougan E. K."/>
            <person name="Rhodes N."/>
            <person name="Thang M."/>
            <person name="Chan C."/>
        </authorList>
    </citation>
    <scope>NUCLEOTIDE SEQUENCE</scope>
</reference>
<evidence type="ECO:0000313" key="3">
    <source>
        <dbReference type="Proteomes" id="UP000604046"/>
    </source>
</evidence>
<proteinExistence type="predicted"/>